<dbReference type="Pfam" id="PF05920">
    <property type="entry name" value="Homeobox_KN"/>
    <property type="match status" value="1"/>
</dbReference>
<dbReference type="GO" id="GO:0003677">
    <property type="term" value="F:DNA binding"/>
    <property type="evidence" value="ECO:0007669"/>
    <property type="project" value="UniProtKB-UniRule"/>
</dbReference>
<dbReference type="EMBL" id="KM981934">
    <property type="protein sequence ID" value="AKG62112.1"/>
    <property type="molecule type" value="mRNA"/>
</dbReference>
<keyword evidence="2 4" id="KW-0371">Homeobox</keyword>
<keyword evidence="1 4" id="KW-0238">DNA-binding</keyword>
<feature type="region of interest" description="Disordered" evidence="5">
    <location>
        <begin position="217"/>
        <end position="280"/>
    </location>
</feature>
<dbReference type="GO" id="GO:0006355">
    <property type="term" value="P:regulation of DNA-templated transcription"/>
    <property type="evidence" value="ECO:0007669"/>
    <property type="project" value="InterPro"/>
</dbReference>
<feature type="non-terminal residue" evidence="7">
    <location>
        <position position="1"/>
    </location>
</feature>
<feature type="compositionally biased region" description="Polar residues" evidence="5">
    <location>
        <begin position="526"/>
        <end position="537"/>
    </location>
</feature>
<dbReference type="OrthoDB" id="10056939at2759"/>
<feature type="compositionally biased region" description="Basic and acidic residues" evidence="5">
    <location>
        <begin position="757"/>
        <end position="775"/>
    </location>
</feature>
<feature type="compositionally biased region" description="Polar residues" evidence="5">
    <location>
        <begin position="545"/>
        <end position="554"/>
    </location>
</feature>
<proteinExistence type="evidence at transcript level"/>
<evidence type="ECO:0000259" key="6">
    <source>
        <dbReference type="PROSITE" id="PS50071"/>
    </source>
</evidence>
<dbReference type="CDD" id="cd00086">
    <property type="entry name" value="homeodomain"/>
    <property type="match status" value="1"/>
</dbReference>
<evidence type="ECO:0000256" key="2">
    <source>
        <dbReference type="ARBA" id="ARBA00023155"/>
    </source>
</evidence>
<dbReference type="AlphaFoldDB" id="A0A0F7GWU9"/>
<dbReference type="InterPro" id="IPR013087">
    <property type="entry name" value="Znf_C2H2_type"/>
</dbReference>
<dbReference type="PROSITE" id="PS50071">
    <property type="entry name" value="HOMEOBOX_2"/>
    <property type="match status" value="1"/>
</dbReference>
<feature type="compositionally biased region" description="Basic and acidic residues" evidence="5">
    <location>
        <begin position="247"/>
        <end position="262"/>
    </location>
</feature>
<dbReference type="InterPro" id="IPR001356">
    <property type="entry name" value="HD"/>
</dbReference>
<sequence length="798" mass="89216">KSIIITIFVCDFTLEKFIIRKPLHQRMGLLPQLMPTDVLVLHCPLCTFHSHLLNNIEEHFDEVHPDKMIDYIIYRCAICHKVASCRHFMHEHITLIHNKHSSNEPSNSTNSQDNLSITKSLSPEPNDVFGNIAFISIYFSGKLYSKSQKSNGFVSEMSQMQQSPDTRPCSRTNSDMIEHSLHDKQFKCIFCNCHQQTFHQLQLHYVRHGIRHLGESNSKESHGILHNEPRNSSYSSKTLNVLDDVNDEKGKEDNSPKNEYKEQYLSTTSNEESSGDTLAADQRSIRTSSGNNSMSIEFLSQSPLKSFNHLSNSLQNRSSLFNLIMQQSANPSPQPTVNDEKLSPNIDNFCSVGLSLPFPMSNKVPAINPRINGANWFSSLNPGQLITSPILSSLHSQFGLPSLHQHMMNAYAAVNGNSPVISASNSGFSCSSPNTMLSGTTMISSNSDNGNLTNTTNSLSFTNNDLFQVPKGFPSVFSSVMNGNGANLNNSIDNNSIDLSASTNKKNHDKTMSSSESDRSSLTLSPNDKYQHLNSRNQPDDHNSEPSSVSGANNADNALLEDSQIYSMKRVVGLSRTNLPFQARKILFGWLTSHLREPYPSEEEKIRLANETGLSRTTVNNWFINARRRYVKPLLQGKLGMTSGVLKSMLENNNGIIHNQRNQFASNIMSGGIKRKTLLNNNENENGQIVKRRANSTNSSKGSHSRIPSIDNYHLDESINVKTESESYKLLDNKKSDFISQDSLIDKITISDIHHYESNQKSSDPKREIHAKDHNIIPSSTKESQEITKSLEEAAVDV</sequence>
<dbReference type="Gene3D" id="1.10.10.60">
    <property type="entry name" value="Homeodomain-like"/>
    <property type="match status" value="1"/>
</dbReference>
<name>A0A0F7GWU9_SCHMD</name>
<feature type="compositionally biased region" description="Basic and acidic residues" evidence="5">
    <location>
        <begin position="217"/>
        <end position="229"/>
    </location>
</feature>
<feature type="region of interest" description="Disordered" evidence="5">
    <location>
        <begin position="499"/>
        <end position="554"/>
    </location>
</feature>
<dbReference type="InterPro" id="IPR050224">
    <property type="entry name" value="TALE_homeobox"/>
</dbReference>
<dbReference type="SUPFAM" id="SSF46689">
    <property type="entry name" value="Homeodomain-like"/>
    <property type="match status" value="1"/>
</dbReference>
<feature type="compositionally biased region" description="Basic and acidic residues" evidence="5">
    <location>
        <begin position="783"/>
        <end position="792"/>
    </location>
</feature>
<keyword evidence="3 4" id="KW-0539">Nucleus</keyword>
<evidence type="ECO:0000256" key="1">
    <source>
        <dbReference type="ARBA" id="ARBA00023125"/>
    </source>
</evidence>
<dbReference type="InterPro" id="IPR008422">
    <property type="entry name" value="KN_HD"/>
</dbReference>
<dbReference type="SMART" id="SM00389">
    <property type="entry name" value="HOX"/>
    <property type="match status" value="1"/>
</dbReference>
<feature type="compositionally biased region" description="Polar residues" evidence="5">
    <location>
        <begin position="230"/>
        <end position="239"/>
    </location>
</feature>
<evidence type="ECO:0000256" key="3">
    <source>
        <dbReference type="ARBA" id="ARBA00023242"/>
    </source>
</evidence>
<protein>
    <submittedName>
        <fullName evidence="7">Homeobox protein meis-like protein</fullName>
    </submittedName>
</protein>
<evidence type="ECO:0000313" key="7">
    <source>
        <dbReference type="EMBL" id="AKG62112.1"/>
    </source>
</evidence>
<feature type="region of interest" description="Disordered" evidence="5">
    <location>
        <begin position="681"/>
        <end position="709"/>
    </location>
</feature>
<evidence type="ECO:0000256" key="5">
    <source>
        <dbReference type="SAM" id="MobiDB-lite"/>
    </source>
</evidence>
<comment type="subcellular location">
    <subcellularLocation>
        <location evidence="4">Nucleus</location>
    </subcellularLocation>
</comment>
<dbReference type="PANTHER" id="PTHR11850">
    <property type="entry name" value="HOMEOBOX PROTEIN TRANSCRIPTION FACTORS"/>
    <property type="match status" value="1"/>
</dbReference>
<feature type="region of interest" description="Disordered" evidence="5">
    <location>
        <begin position="757"/>
        <end position="798"/>
    </location>
</feature>
<dbReference type="GO" id="GO:0005634">
    <property type="term" value="C:nucleus"/>
    <property type="evidence" value="ECO:0007669"/>
    <property type="project" value="UniProtKB-SubCell"/>
</dbReference>
<accession>A0A0F7GWU9</accession>
<dbReference type="InterPro" id="IPR009057">
    <property type="entry name" value="Homeodomain-like_sf"/>
</dbReference>
<feature type="compositionally biased region" description="Polar residues" evidence="5">
    <location>
        <begin position="264"/>
        <end position="276"/>
    </location>
</feature>
<reference evidence="7" key="1">
    <citation type="journal article" date="2015" name="BMC Genomics">
        <title>Digital gene expression approach over multiple RNA-Seq data sets to detect neoblast transcriptional changes in Schmidtea mediterranea.</title>
        <authorList>
            <person name="Rodriguez-Esteban G."/>
            <person name="Gonzalez-Sastre A."/>
            <person name="Rojo-Laguna J.I."/>
            <person name="Salo E."/>
            <person name="Abril J.F."/>
        </authorList>
    </citation>
    <scope>NUCLEOTIDE SEQUENCE</scope>
    <source>
        <strain evidence="7">BCN10</strain>
    </source>
</reference>
<organism evidence="7">
    <name type="scientific">Schmidtea mediterranea</name>
    <name type="common">Freshwater planarian flatworm</name>
    <dbReference type="NCBI Taxonomy" id="79327"/>
    <lineage>
        <taxon>Eukaryota</taxon>
        <taxon>Metazoa</taxon>
        <taxon>Spiralia</taxon>
        <taxon>Lophotrochozoa</taxon>
        <taxon>Platyhelminthes</taxon>
        <taxon>Rhabditophora</taxon>
        <taxon>Seriata</taxon>
        <taxon>Tricladida</taxon>
        <taxon>Continenticola</taxon>
        <taxon>Geoplanoidea</taxon>
        <taxon>Dugesiidae</taxon>
        <taxon>Schmidtea</taxon>
    </lineage>
</organism>
<dbReference type="SMART" id="SM00355">
    <property type="entry name" value="ZnF_C2H2"/>
    <property type="match status" value="3"/>
</dbReference>
<feature type="DNA-binding region" description="Homeobox" evidence="4">
    <location>
        <begin position="578"/>
        <end position="634"/>
    </location>
</feature>
<evidence type="ECO:0000256" key="4">
    <source>
        <dbReference type="PROSITE-ProRule" id="PRU00108"/>
    </source>
</evidence>
<feature type="domain" description="Homeobox" evidence="6">
    <location>
        <begin position="576"/>
        <end position="633"/>
    </location>
</feature>